<proteinExistence type="predicted"/>
<protein>
    <submittedName>
        <fullName evidence="2">Inner membrane complex associated protein 4, putative</fullName>
    </submittedName>
</protein>
<reference evidence="2" key="1">
    <citation type="submission" date="2013-10" db="EMBL/GenBank/DDBJ databases">
        <title>Genomic analysis of the causative agents of coccidiosis in chickens.</title>
        <authorList>
            <person name="Reid A.J."/>
            <person name="Blake D."/>
            <person name="Billington K."/>
            <person name="Browne H."/>
            <person name="Dunn M."/>
            <person name="Hung S."/>
            <person name="Kawahara F."/>
            <person name="Miranda-Saavedra D."/>
            <person name="Mourier T."/>
            <person name="Nagra H."/>
            <person name="Otto T.D."/>
            <person name="Rawlings N."/>
            <person name="Sanchez A."/>
            <person name="Sanders M."/>
            <person name="Subramaniam C."/>
            <person name="Tay Y."/>
            <person name="Dear P."/>
            <person name="Doerig C."/>
            <person name="Gruber A."/>
            <person name="Parkinson J."/>
            <person name="Shirley M."/>
            <person name="Wan K.L."/>
            <person name="Berriman M."/>
            <person name="Tomley F."/>
            <person name="Pain A."/>
        </authorList>
    </citation>
    <scope>NUCLEOTIDE SEQUENCE</scope>
    <source>
        <strain evidence="2">Houghton</strain>
    </source>
</reference>
<dbReference type="EMBL" id="HG670887">
    <property type="protein sequence ID" value="CDI78551.1"/>
    <property type="molecule type" value="Genomic_DNA"/>
</dbReference>
<evidence type="ECO:0000256" key="1">
    <source>
        <dbReference type="SAM" id="MobiDB-lite"/>
    </source>
</evidence>
<feature type="region of interest" description="Disordered" evidence="1">
    <location>
        <begin position="86"/>
        <end position="131"/>
    </location>
</feature>
<name>U6GE93_EIMAC</name>
<accession>U6GE93</accession>
<dbReference type="Proteomes" id="UP000018050">
    <property type="component" value="Unassembled WGS sequence"/>
</dbReference>
<reference evidence="2" key="2">
    <citation type="submission" date="2013-10" db="EMBL/GenBank/DDBJ databases">
        <authorList>
            <person name="Aslett M."/>
        </authorList>
    </citation>
    <scope>NUCLEOTIDE SEQUENCE</scope>
    <source>
        <strain evidence="2">Houghton</strain>
    </source>
</reference>
<dbReference type="AlphaFoldDB" id="U6GE93"/>
<evidence type="ECO:0000313" key="2">
    <source>
        <dbReference type="EMBL" id="CDI78551.1"/>
    </source>
</evidence>
<dbReference type="VEuPathDB" id="ToxoDB:EAH_00035120"/>
<feature type="region of interest" description="Disordered" evidence="1">
    <location>
        <begin position="274"/>
        <end position="309"/>
    </location>
</feature>
<organism evidence="2 3">
    <name type="scientific">Eimeria acervulina</name>
    <name type="common">Coccidian parasite</name>
    <dbReference type="NCBI Taxonomy" id="5801"/>
    <lineage>
        <taxon>Eukaryota</taxon>
        <taxon>Sar</taxon>
        <taxon>Alveolata</taxon>
        <taxon>Apicomplexa</taxon>
        <taxon>Conoidasida</taxon>
        <taxon>Coccidia</taxon>
        <taxon>Eucoccidiorida</taxon>
        <taxon>Eimeriorina</taxon>
        <taxon>Eimeriidae</taxon>
        <taxon>Eimeria</taxon>
    </lineage>
</organism>
<dbReference type="InterPro" id="IPR022086">
    <property type="entry name" value="IMCp"/>
</dbReference>
<keyword evidence="3" id="KW-1185">Reference proteome</keyword>
<dbReference type="Pfam" id="PF12314">
    <property type="entry name" value="IMCp"/>
    <property type="match status" value="1"/>
</dbReference>
<dbReference type="OMA" id="ELPPKWG"/>
<gene>
    <name evidence="2" type="ORF">EAH_00035120</name>
</gene>
<evidence type="ECO:0000313" key="3">
    <source>
        <dbReference type="Proteomes" id="UP000018050"/>
    </source>
</evidence>
<sequence>MEQRHWPPTGSIGPPSPGRWMGPPVDLFPSRMHNNNNNINNNHLEAPQIGTIHTPGGPPVGSMHAGPYQTYASPAVPLQEAFRSTAARPAEFSPHNAQSWESVGPPMSSAPDRMQGPPRPGAPNPASESKTTREWLEVTAYQPVDVVTRTVEVPVTRTVDVYVPKPVIKEKIVEVPKLIPKYIEKIVEVPQIEWVERVVEVPEVIYNTKIVPKVEIRENIVEKPVFVQKWVEKIVEVSVVEEVIRYRTIHEPEEIIKYIPQGHQEEEWRGAPILTVPPHQTPELPPKWGGTPHSSPPYPLVQAGTQRTE</sequence>
<dbReference type="RefSeq" id="XP_013251229.1">
    <property type="nucleotide sequence ID" value="XM_013395775.1"/>
</dbReference>
<dbReference type="GeneID" id="25271582"/>
<dbReference type="OrthoDB" id="448535at2759"/>